<dbReference type="AlphaFoldDB" id="A0A0D9W9F5"/>
<evidence type="ECO:0000313" key="3">
    <source>
        <dbReference type="EnsemblPlants" id="LPERR04G20810.1"/>
    </source>
</evidence>
<dbReference type="GO" id="GO:0003723">
    <property type="term" value="F:RNA binding"/>
    <property type="evidence" value="ECO:0007669"/>
    <property type="project" value="InterPro"/>
</dbReference>
<protein>
    <recommendedName>
        <fullName evidence="2">APO domain-containing protein</fullName>
    </recommendedName>
</protein>
<accession>A0A0D9W9F5</accession>
<dbReference type="InterPro" id="IPR023342">
    <property type="entry name" value="APO_dom"/>
</dbReference>
<evidence type="ECO:0000256" key="1">
    <source>
        <dbReference type="SAM" id="MobiDB-lite"/>
    </source>
</evidence>
<dbReference type="PROSITE" id="PS51499">
    <property type="entry name" value="APO"/>
    <property type="match status" value="2"/>
</dbReference>
<organism evidence="3 4">
    <name type="scientific">Leersia perrieri</name>
    <dbReference type="NCBI Taxonomy" id="77586"/>
    <lineage>
        <taxon>Eukaryota</taxon>
        <taxon>Viridiplantae</taxon>
        <taxon>Streptophyta</taxon>
        <taxon>Embryophyta</taxon>
        <taxon>Tracheophyta</taxon>
        <taxon>Spermatophyta</taxon>
        <taxon>Magnoliopsida</taxon>
        <taxon>Liliopsida</taxon>
        <taxon>Poales</taxon>
        <taxon>Poaceae</taxon>
        <taxon>BOP clade</taxon>
        <taxon>Oryzoideae</taxon>
        <taxon>Oryzeae</taxon>
        <taxon>Oryzinae</taxon>
        <taxon>Leersia</taxon>
    </lineage>
</organism>
<dbReference type="STRING" id="77586.A0A0D9W9F5"/>
<feature type="domain" description="APO" evidence="2">
    <location>
        <begin position="369"/>
        <end position="454"/>
    </location>
</feature>
<reference evidence="3 4" key="1">
    <citation type="submission" date="2012-08" db="EMBL/GenBank/DDBJ databases">
        <title>Oryza genome evolution.</title>
        <authorList>
            <person name="Wing R.A."/>
        </authorList>
    </citation>
    <scope>NUCLEOTIDE SEQUENCE</scope>
</reference>
<name>A0A0D9W9F5_9ORYZ</name>
<dbReference type="eggNOG" id="ENOG502QPNK">
    <property type="taxonomic scope" value="Eukaryota"/>
</dbReference>
<proteinExistence type="predicted"/>
<dbReference type="PANTHER" id="PTHR10388">
    <property type="entry name" value="EUKARYOTIC TRANSLATION INITIATION FACTOR SUI1"/>
    <property type="match status" value="1"/>
</dbReference>
<dbReference type="Pfam" id="PF05634">
    <property type="entry name" value="APO_RNA-bind"/>
    <property type="match status" value="2"/>
</dbReference>
<sequence length="519" mass="59169">MDSEAFVFFLPSTISFHVSSRLLSSPFTAATAYPPRAELAVSASPRRRRRRWRPDLPGCGFCFSSIGINRIRTNKFVKAGSQPRQIACRTSRICCEHSPDTSSKRHERYQRQPQNVDLPELHPKKKKKPFPVPIKKMLQASRQDKRLAQMRIEKPLEPPKNGLLVPELIPVAYEVLDNWKVLIRGLSQLLNVVTVYGCRKCPQVHVGPVGHQIQDCYGTGSQRRNSHHSWVRGSINDVLIPIESYHLYDPFGWRVKHETRFDYDRIPAIVELCIQAGVDLPQYPSRRRTAPVRMIGKKVIDRGGFVDEPKPQHSEDCISLLAELDTFSNQQGQSSTPSNVTELAEKTLKAYLDVRQGVKKLMSKYTVKTCGYCSEVHVGPWGHNVKLCGAFKHQWRDGKHGWQDAVLDDVIPPNYVWHVRDTTGPPLRSSLRSFYGKAPAVVELCVQAGAEIPEEFRPMMRDDITQKKLEWLLDYSIPLQLSIVQIPIKGLHTIMVKRMYRGCATTRLKVRKDGPMELL</sequence>
<evidence type="ECO:0000313" key="4">
    <source>
        <dbReference type="Proteomes" id="UP000032180"/>
    </source>
</evidence>
<dbReference type="EnsemblPlants" id="LPERR04G20810.1">
    <property type="protein sequence ID" value="LPERR04G20810.1"/>
    <property type="gene ID" value="LPERR04G20810"/>
</dbReference>
<evidence type="ECO:0000259" key="2">
    <source>
        <dbReference type="PROSITE" id="PS51499"/>
    </source>
</evidence>
<feature type="region of interest" description="Disordered" evidence="1">
    <location>
        <begin position="96"/>
        <end position="129"/>
    </location>
</feature>
<reference evidence="3" key="3">
    <citation type="submission" date="2015-04" db="UniProtKB">
        <authorList>
            <consortium name="EnsemblPlants"/>
        </authorList>
    </citation>
    <scope>IDENTIFICATION</scope>
</reference>
<feature type="domain" description="APO" evidence="2">
    <location>
        <begin position="197"/>
        <end position="282"/>
    </location>
</feature>
<keyword evidence="4" id="KW-1185">Reference proteome</keyword>
<dbReference type="Gramene" id="LPERR04G20810.1">
    <property type="protein sequence ID" value="LPERR04G20810.1"/>
    <property type="gene ID" value="LPERR04G20810"/>
</dbReference>
<reference evidence="4" key="2">
    <citation type="submission" date="2013-12" db="EMBL/GenBank/DDBJ databases">
        <authorList>
            <person name="Yu Y."/>
            <person name="Lee S."/>
            <person name="de Baynast K."/>
            <person name="Wissotski M."/>
            <person name="Liu L."/>
            <person name="Talag J."/>
            <person name="Goicoechea J."/>
            <person name="Angelova A."/>
            <person name="Jetty R."/>
            <person name="Kudrna D."/>
            <person name="Golser W."/>
            <person name="Rivera L."/>
            <person name="Zhang J."/>
            <person name="Wing R."/>
        </authorList>
    </citation>
    <scope>NUCLEOTIDE SEQUENCE</scope>
</reference>
<dbReference type="Proteomes" id="UP000032180">
    <property type="component" value="Chromosome 4"/>
</dbReference>